<reference evidence="4 5" key="1">
    <citation type="submission" date="2018-11" db="EMBL/GenBank/DDBJ databases">
        <title>Chryseotalea sanarue gen. nov., sp., nov., a member of the family Cytophagaceae, isolated from a brackish lake in Hamamatsu Japan.</title>
        <authorList>
            <person name="Maejima Y."/>
            <person name="Iino T."/>
            <person name="Muraguchi Y."/>
            <person name="Fukuda K."/>
            <person name="Ohkuma M."/>
            <person name="Moriuchi R."/>
            <person name="Dohra H."/>
            <person name="Kimbara K."/>
            <person name="Shintani M."/>
        </authorList>
    </citation>
    <scope>NUCLEOTIDE SEQUENCE [LARGE SCALE GENOMIC DNA]</scope>
    <source>
        <strain evidence="4 5">Ys</strain>
    </source>
</reference>
<sequence>MSIVKARKTLSNRLATRYQLILRNEENFAERHAIGITGSKVILFSVILFVLLLALCLFLSKTILAKWFDPEFAQAQANRELVSLAMRVDSLALEVDRKDQFIANFQRVLSGDTSTFNDPAEALRNENKPLVRPSTLAISSTDSSFRRNFEQSELSLITNTAVKYQELQSMFFFTPIDGFISDKYDAKKAHLGVDIVAKVNEPVKNVADGMVIFSSWTQDSGHVIMLQHKGNLISVYKHNSHLYKKVGTFVNAGEIIAIVGNSGELTNGPHLHFELWYNGNSLNPEDFVTF</sequence>
<organism evidence="4 5">
    <name type="scientific">Chryseotalea sanaruensis</name>
    <dbReference type="NCBI Taxonomy" id="2482724"/>
    <lineage>
        <taxon>Bacteria</taxon>
        <taxon>Pseudomonadati</taxon>
        <taxon>Bacteroidota</taxon>
        <taxon>Cytophagia</taxon>
        <taxon>Cytophagales</taxon>
        <taxon>Chryseotaleaceae</taxon>
        <taxon>Chryseotalea</taxon>
    </lineage>
</organism>
<feature type="domain" description="M23ase beta-sheet core" evidence="3">
    <location>
        <begin position="189"/>
        <end position="284"/>
    </location>
</feature>
<dbReference type="InterPro" id="IPR016047">
    <property type="entry name" value="M23ase_b-sheet_dom"/>
</dbReference>
<evidence type="ECO:0000256" key="2">
    <source>
        <dbReference type="SAM" id="Phobius"/>
    </source>
</evidence>
<dbReference type="AlphaFoldDB" id="A0A401U7A1"/>
<dbReference type="SUPFAM" id="SSF51261">
    <property type="entry name" value="Duplicated hybrid motif"/>
    <property type="match status" value="1"/>
</dbReference>
<evidence type="ECO:0000259" key="3">
    <source>
        <dbReference type="Pfam" id="PF01551"/>
    </source>
</evidence>
<proteinExistence type="predicted"/>
<keyword evidence="2" id="KW-0472">Membrane</keyword>
<comment type="caution">
    <text evidence="4">The sequence shown here is derived from an EMBL/GenBank/DDBJ whole genome shotgun (WGS) entry which is preliminary data.</text>
</comment>
<dbReference type="GO" id="GO:0004222">
    <property type="term" value="F:metalloendopeptidase activity"/>
    <property type="evidence" value="ECO:0007669"/>
    <property type="project" value="TreeGrafter"/>
</dbReference>
<evidence type="ECO:0000256" key="1">
    <source>
        <dbReference type="ARBA" id="ARBA00022729"/>
    </source>
</evidence>
<dbReference type="PANTHER" id="PTHR21666:SF289">
    <property type="entry name" value="L-ALA--D-GLU ENDOPEPTIDASE"/>
    <property type="match status" value="1"/>
</dbReference>
<dbReference type="Gene3D" id="2.70.70.10">
    <property type="entry name" value="Glucose Permease (Domain IIA)"/>
    <property type="match status" value="1"/>
</dbReference>
<keyword evidence="1" id="KW-0732">Signal</keyword>
<keyword evidence="2" id="KW-1133">Transmembrane helix</keyword>
<keyword evidence="5" id="KW-1185">Reference proteome</keyword>
<name>A0A401U7A1_9BACT</name>
<evidence type="ECO:0000313" key="5">
    <source>
        <dbReference type="Proteomes" id="UP000288227"/>
    </source>
</evidence>
<keyword evidence="2" id="KW-0812">Transmembrane</keyword>
<gene>
    <name evidence="4" type="ORF">SanaruYs_09820</name>
</gene>
<feature type="transmembrane region" description="Helical" evidence="2">
    <location>
        <begin position="41"/>
        <end position="60"/>
    </location>
</feature>
<dbReference type="CDD" id="cd12797">
    <property type="entry name" value="M23_peptidase"/>
    <property type="match status" value="1"/>
</dbReference>
<evidence type="ECO:0000313" key="4">
    <source>
        <dbReference type="EMBL" id="GCC50764.1"/>
    </source>
</evidence>
<dbReference type="InterPro" id="IPR011055">
    <property type="entry name" value="Dup_hybrid_motif"/>
</dbReference>
<protein>
    <submittedName>
        <fullName evidence="4">M23 family peptidase</fullName>
    </submittedName>
</protein>
<accession>A0A401U7A1</accession>
<dbReference type="InterPro" id="IPR050570">
    <property type="entry name" value="Cell_wall_metabolism_enzyme"/>
</dbReference>
<dbReference type="PANTHER" id="PTHR21666">
    <property type="entry name" value="PEPTIDASE-RELATED"/>
    <property type="match status" value="1"/>
</dbReference>
<dbReference type="Pfam" id="PF01551">
    <property type="entry name" value="Peptidase_M23"/>
    <property type="match status" value="1"/>
</dbReference>
<dbReference type="EMBL" id="BHXQ01000002">
    <property type="protein sequence ID" value="GCC50764.1"/>
    <property type="molecule type" value="Genomic_DNA"/>
</dbReference>
<dbReference type="Proteomes" id="UP000288227">
    <property type="component" value="Unassembled WGS sequence"/>
</dbReference>